<dbReference type="Proteomes" id="UP000749646">
    <property type="component" value="Unassembled WGS sequence"/>
</dbReference>
<comment type="similarity">
    <text evidence="1">Belongs to the FAD-binding monooxygenase family.</text>
</comment>
<evidence type="ECO:0000256" key="3">
    <source>
        <dbReference type="ARBA" id="ARBA00022827"/>
    </source>
</evidence>
<reference evidence="5" key="1">
    <citation type="journal article" date="2020" name="Fungal Divers.">
        <title>Resolving the Mortierellaceae phylogeny through synthesis of multi-gene phylogenetics and phylogenomics.</title>
        <authorList>
            <person name="Vandepol N."/>
            <person name="Liber J."/>
            <person name="Desiro A."/>
            <person name="Na H."/>
            <person name="Kennedy M."/>
            <person name="Barry K."/>
            <person name="Grigoriev I.V."/>
            <person name="Miller A.N."/>
            <person name="O'Donnell K."/>
            <person name="Stajich J.E."/>
            <person name="Bonito G."/>
        </authorList>
    </citation>
    <scope>NUCLEOTIDE SEQUENCE</scope>
    <source>
        <strain evidence="5">MES-2147</strain>
    </source>
</reference>
<evidence type="ECO:0000256" key="2">
    <source>
        <dbReference type="ARBA" id="ARBA00022630"/>
    </source>
</evidence>
<dbReference type="AlphaFoldDB" id="A0A9P6SVN3"/>
<keyword evidence="6" id="KW-1185">Reference proteome</keyword>
<dbReference type="InterPro" id="IPR036188">
    <property type="entry name" value="FAD/NAD-bd_sf"/>
</dbReference>
<dbReference type="PRINTS" id="PR00370">
    <property type="entry name" value="FMOXYGENASE"/>
</dbReference>
<dbReference type="GO" id="GO:0004499">
    <property type="term" value="F:N,N-dimethylaniline monooxygenase activity"/>
    <property type="evidence" value="ECO:0007669"/>
    <property type="project" value="InterPro"/>
</dbReference>
<dbReference type="SUPFAM" id="SSF51905">
    <property type="entry name" value="FAD/NAD(P)-binding domain"/>
    <property type="match status" value="1"/>
</dbReference>
<name>A0A9P6SVN3_9FUNG</name>
<keyword evidence="3" id="KW-0274">FAD</keyword>
<dbReference type="Pfam" id="PF00743">
    <property type="entry name" value="FMO-like"/>
    <property type="match status" value="1"/>
</dbReference>
<evidence type="ECO:0000313" key="5">
    <source>
        <dbReference type="EMBL" id="KAG0006740.1"/>
    </source>
</evidence>
<evidence type="ECO:0000256" key="4">
    <source>
        <dbReference type="ARBA" id="ARBA00023002"/>
    </source>
</evidence>
<dbReference type="InterPro" id="IPR020946">
    <property type="entry name" value="Flavin_mOase-like"/>
</dbReference>
<organism evidence="5 6">
    <name type="scientific">Modicella reniformis</name>
    <dbReference type="NCBI Taxonomy" id="1440133"/>
    <lineage>
        <taxon>Eukaryota</taxon>
        <taxon>Fungi</taxon>
        <taxon>Fungi incertae sedis</taxon>
        <taxon>Mucoromycota</taxon>
        <taxon>Mortierellomycotina</taxon>
        <taxon>Mortierellomycetes</taxon>
        <taxon>Mortierellales</taxon>
        <taxon>Mortierellaceae</taxon>
        <taxon>Modicella</taxon>
    </lineage>
</organism>
<dbReference type="InterPro" id="IPR000960">
    <property type="entry name" value="Flavin_mOase"/>
</dbReference>
<comment type="caution">
    <text evidence="5">The sequence shown here is derived from an EMBL/GenBank/DDBJ whole genome shotgun (WGS) entry which is preliminary data.</text>
</comment>
<proteinExistence type="inferred from homology"/>
<accession>A0A9P6SVN3</accession>
<dbReference type="Gene3D" id="3.50.50.60">
    <property type="entry name" value="FAD/NAD(P)-binding domain"/>
    <property type="match status" value="3"/>
</dbReference>
<dbReference type="GO" id="GO:0050661">
    <property type="term" value="F:NADP binding"/>
    <property type="evidence" value="ECO:0007669"/>
    <property type="project" value="InterPro"/>
</dbReference>
<evidence type="ECO:0000313" key="6">
    <source>
        <dbReference type="Proteomes" id="UP000749646"/>
    </source>
</evidence>
<dbReference type="PANTHER" id="PTHR42877:SF4">
    <property type="entry name" value="FAD_NAD(P)-BINDING DOMAIN-CONTAINING PROTEIN-RELATED"/>
    <property type="match status" value="1"/>
</dbReference>
<evidence type="ECO:0008006" key="7">
    <source>
        <dbReference type="Google" id="ProtNLM"/>
    </source>
</evidence>
<dbReference type="EMBL" id="JAAAHW010000064">
    <property type="protein sequence ID" value="KAG0006740.1"/>
    <property type="molecule type" value="Genomic_DNA"/>
</dbReference>
<keyword evidence="2" id="KW-0285">Flavoprotein</keyword>
<dbReference type="OrthoDB" id="74360at2759"/>
<sequence>MGLTKTYKDGSTPDIAIIGAGFSGICAAIRLQTQLGINNYRVFELEPDLGGTWWSNKYPGCACDIKSHNYSFSFEFNYEWSQEYATRTEIWEYIRKTAGKYDLYEKISFRTEITRVQWHEDRQKWVLDYVNLNNGQTDRMEADIVFSATGPLRIPQIPKEFESFEGPKWHTAQWDHSYDLTNKRVAVVGSGASAVQVVPSIVGKVKALEYYQRTASYIIPRKNNPYGPFWKWMFRNVPLFHSIYYKMVYWAGEGSHMVFSTKLKGSIPRTLISFAVWCFRYLHVRNKVLRKKLTPTYELGCRRIVVSSDYYPALTRKNVNVHTEAITSVKDKTLTLKDGSVQEVDVLILATGFHTQNFIPKDFLIGKGGVDVMDMWEKGSGPQTYYGLTAPVTPNMFFLLGPNTALGHNSVLFMVEFQVEYAIKAISYMMEKNLRTLEVKEEAAKAFMDETDRKMKSMVWSTMCRSWYKNEQGKVTSLWWGTCSHYWWRLRHFHPARFTGVSRG</sequence>
<protein>
    <recommendedName>
        <fullName evidence="7">FAD/NAD(P)-binding domain-containing protein</fullName>
    </recommendedName>
</protein>
<evidence type="ECO:0000256" key="1">
    <source>
        <dbReference type="ARBA" id="ARBA00010139"/>
    </source>
</evidence>
<gene>
    <name evidence="5" type="ORF">BGZ65_004418</name>
</gene>
<dbReference type="PANTHER" id="PTHR42877">
    <property type="entry name" value="L-ORNITHINE N(5)-MONOOXYGENASE-RELATED"/>
    <property type="match status" value="1"/>
</dbReference>
<dbReference type="InterPro" id="IPR051209">
    <property type="entry name" value="FAD-bind_Monooxygenase_sf"/>
</dbReference>
<keyword evidence="4" id="KW-0560">Oxidoreductase</keyword>
<dbReference type="GO" id="GO:0050660">
    <property type="term" value="F:flavin adenine dinucleotide binding"/>
    <property type="evidence" value="ECO:0007669"/>
    <property type="project" value="InterPro"/>
</dbReference>